<dbReference type="EMBL" id="JACKWZ010000358">
    <property type="protein sequence ID" value="KAF9408831.1"/>
    <property type="molecule type" value="Genomic_DNA"/>
</dbReference>
<keyword evidence="2" id="KW-1185">Reference proteome</keyword>
<evidence type="ECO:0000313" key="2">
    <source>
        <dbReference type="Proteomes" id="UP000648187"/>
    </source>
</evidence>
<sequence length="96" mass="10801">ANRSYYPEQKNSADWQALGLNCIQWNQPLAGVNDATALKLKVSHSLVTSMLLLRPYMSIVSSSLCWTKETALPFRTYPAIQADSWKMNIRIMAPAN</sequence>
<protein>
    <submittedName>
        <fullName evidence="1">Uncharacterized protein</fullName>
    </submittedName>
</protein>
<feature type="non-terminal residue" evidence="1">
    <location>
        <position position="96"/>
    </location>
</feature>
<accession>A0A835L4F8</accession>
<name>A0A835L4F8_SPOEX</name>
<comment type="caution">
    <text evidence="1">The sequence shown here is derived from an EMBL/GenBank/DDBJ whole genome shotgun (WGS) entry which is preliminary data.</text>
</comment>
<dbReference type="AlphaFoldDB" id="A0A835L4F8"/>
<evidence type="ECO:0000313" key="1">
    <source>
        <dbReference type="EMBL" id="KAF9408831.1"/>
    </source>
</evidence>
<reference evidence="1" key="1">
    <citation type="submission" date="2020-08" db="EMBL/GenBank/DDBJ databases">
        <title>Spodoptera exigua strain:BAW_Kor-Di-RS1 Genome sequencing and assembly.</title>
        <authorList>
            <person name="Kim J."/>
            <person name="Nam H.Y."/>
            <person name="Kwon M."/>
            <person name="Choi J.H."/>
            <person name="Cho S.R."/>
            <person name="Kim G.-H."/>
        </authorList>
    </citation>
    <scope>NUCLEOTIDE SEQUENCE</scope>
    <source>
        <strain evidence="1">BAW_Kor-Di-RS1</strain>
        <tissue evidence="1">Whole-body</tissue>
    </source>
</reference>
<gene>
    <name evidence="1" type="ORF">HW555_011605</name>
</gene>
<proteinExistence type="predicted"/>
<dbReference type="Proteomes" id="UP000648187">
    <property type="component" value="Unassembled WGS sequence"/>
</dbReference>
<organism evidence="1 2">
    <name type="scientific">Spodoptera exigua</name>
    <name type="common">Beet armyworm</name>
    <name type="synonym">Noctua fulgens</name>
    <dbReference type="NCBI Taxonomy" id="7107"/>
    <lineage>
        <taxon>Eukaryota</taxon>
        <taxon>Metazoa</taxon>
        <taxon>Ecdysozoa</taxon>
        <taxon>Arthropoda</taxon>
        <taxon>Hexapoda</taxon>
        <taxon>Insecta</taxon>
        <taxon>Pterygota</taxon>
        <taxon>Neoptera</taxon>
        <taxon>Endopterygota</taxon>
        <taxon>Lepidoptera</taxon>
        <taxon>Glossata</taxon>
        <taxon>Ditrysia</taxon>
        <taxon>Noctuoidea</taxon>
        <taxon>Noctuidae</taxon>
        <taxon>Amphipyrinae</taxon>
        <taxon>Spodoptera</taxon>
    </lineage>
</organism>